<dbReference type="AlphaFoldDB" id="A0A7D8IQL5"/>
<dbReference type="SUPFAM" id="SSF56235">
    <property type="entry name" value="N-terminal nucleophile aminohydrolases (Ntn hydrolases)"/>
    <property type="match status" value="1"/>
</dbReference>
<sequence length="62" mass="6754">MLYDKSLEKDNCGFGLIAHIEGEPSHKVVRTAIHALARMQHRGAILADGKTGGRLRLAVTKT</sequence>
<dbReference type="EC" id="1.4.1.13" evidence="2"/>
<gene>
    <name evidence="2" type="primary">gltB_2</name>
    <name evidence="2" type="ORF">NCTC6385_00579</name>
</gene>
<dbReference type="Gene3D" id="3.60.20.10">
    <property type="entry name" value="Glutamine Phosphoribosylpyrophosphate, subunit 1, domain 1"/>
    <property type="match status" value="1"/>
</dbReference>
<keyword evidence="2" id="KW-0560">Oxidoreductase</keyword>
<feature type="domain" description="Glutamine amidotransferase type-2" evidence="1">
    <location>
        <begin position="12"/>
        <end position="52"/>
    </location>
</feature>
<dbReference type="Pfam" id="PF00310">
    <property type="entry name" value="GATase_2"/>
    <property type="match status" value="1"/>
</dbReference>
<dbReference type="EMBL" id="UGWV01000002">
    <property type="protein sequence ID" value="SUF93732.1"/>
    <property type="molecule type" value="Genomic_DNA"/>
</dbReference>
<organism evidence="2 3">
    <name type="scientific">Salmonella enterica</name>
    <name type="common">Salmonella choleraesuis</name>
    <dbReference type="NCBI Taxonomy" id="28901"/>
    <lineage>
        <taxon>Bacteria</taxon>
        <taxon>Pseudomonadati</taxon>
        <taxon>Pseudomonadota</taxon>
        <taxon>Gammaproteobacteria</taxon>
        <taxon>Enterobacterales</taxon>
        <taxon>Enterobacteriaceae</taxon>
        <taxon>Salmonella</taxon>
    </lineage>
</organism>
<accession>A0A7D8IQL5</accession>
<proteinExistence type="predicted"/>
<evidence type="ECO:0000259" key="1">
    <source>
        <dbReference type="Pfam" id="PF00310"/>
    </source>
</evidence>
<protein>
    <submittedName>
        <fullName evidence="2">Glutamate synthase subunit alpha</fullName>
        <ecNumber evidence="2">1.4.1.13</ecNumber>
    </submittedName>
</protein>
<name>A0A7D8IQL5_SALER</name>
<evidence type="ECO:0000313" key="3">
    <source>
        <dbReference type="Proteomes" id="UP000254463"/>
    </source>
</evidence>
<dbReference type="GO" id="GO:0004355">
    <property type="term" value="F:glutamate synthase (NADPH) activity"/>
    <property type="evidence" value="ECO:0007669"/>
    <property type="project" value="UniProtKB-EC"/>
</dbReference>
<dbReference type="InterPro" id="IPR017932">
    <property type="entry name" value="GATase_2_dom"/>
</dbReference>
<reference evidence="2 3" key="1">
    <citation type="submission" date="2018-06" db="EMBL/GenBank/DDBJ databases">
        <authorList>
            <consortium name="Pathogen Informatics"/>
            <person name="Doyle S."/>
        </authorList>
    </citation>
    <scope>NUCLEOTIDE SEQUENCE [LARGE SCALE GENOMIC DNA]</scope>
    <source>
        <strain evidence="2 3">NCTC6385</strain>
    </source>
</reference>
<dbReference type="Proteomes" id="UP000254463">
    <property type="component" value="Unassembled WGS sequence"/>
</dbReference>
<evidence type="ECO:0000313" key="2">
    <source>
        <dbReference type="EMBL" id="SUF93732.1"/>
    </source>
</evidence>
<dbReference type="InterPro" id="IPR029055">
    <property type="entry name" value="Ntn_hydrolases_N"/>
</dbReference>